<feature type="transmembrane region" description="Helical" evidence="2">
    <location>
        <begin position="29"/>
        <end position="47"/>
    </location>
</feature>
<dbReference type="RefSeq" id="WP_387417070.1">
    <property type="nucleotide sequence ID" value="NZ_JBIASD010000036.1"/>
</dbReference>
<name>A0ABW6T0T0_9ACTN</name>
<accession>A0ABW6T0T0</accession>
<keyword evidence="2" id="KW-1133">Transmembrane helix</keyword>
<comment type="caution">
    <text evidence="3">The sequence shown here is derived from an EMBL/GenBank/DDBJ whole genome shotgun (WGS) entry which is preliminary data.</text>
</comment>
<proteinExistence type="predicted"/>
<organism evidence="3 4">
    <name type="scientific">Microtetraspora malaysiensis</name>
    <dbReference type="NCBI Taxonomy" id="161358"/>
    <lineage>
        <taxon>Bacteria</taxon>
        <taxon>Bacillati</taxon>
        <taxon>Actinomycetota</taxon>
        <taxon>Actinomycetes</taxon>
        <taxon>Streptosporangiales</taxon>
        <taxon>Streptosporangiaceae</taxon>
        <taxon>Microtetraspora</taxon>
    </lineage>
</organism>
<gene>
    <name evidence="3" type="ORF">ACFYXI_35305</name>
</gene>
<protein>
    <submittedName>
        <fullName evidence="3">Uncharacterized protein</fullName>
    </submittedName>
</protein>
<keyword evidence="2" id="KW-0472">Membrane</keyword>
<reference evidence="3 4" key="1">
    <citation type="submission" date="2024-10" db="EMBL/GenBank/DDBJ databases">
        <title>The Natural Products Discovery Center: Release of the First 8490 Sequenced Strains for Exploring Actinobacteria Biosynthetic Diversity.</title>
        <authorList>
            <person name="Kalkreuter E."/>
            <person name="Kautsar S.A."/>
            <person name="Yang D."/>
            <person name="Bader C.D."/>
            <person name="Teijaro C.N."/>
            <person name="Fluegel L."/>
            <person name="Davis C.M."/>
            <person name="Simpson J.R."/>
            <person name="Lauterbach L."/>
            <person name="Steele A.D."/>
            <person name="Gui C."/>
            <person name="Meng S."/>
            <person name="Li G."/>
            <person name="Viehrig K."/>
            <person name="Ye F."/>
            <person name="Su P."/>
            <person name="Kiefer A.F."/>
            <person name="Nichols A."/>
            <person name="Cepeda A.J."/>
            <person name="Yan W."/>
            <person name="Fan B."/>
            <person name="Jiang Y."/>
            <person name="Adhikari A."/>
            <person name="Zheng C.-J."/>
            <person name="Schuster L."/>
            <person name="Cowan T.M."/>
            <person name="Smanski M.J."/>
            <person name="Chevrette M.G."/>
            <person name="De Carvalho L.P.S."/>
            <person name="Shen B."/>
        </authorList>
    </citation>
    <scope>NUCLEOTIDE SEQUENCE [LARGE SCALE GENOMIC DNA]</scope>
    <source>
        <strain evidence="3 4">NPDC002173</strain>
    </source>
</reference>
<evidence type="ECO:0000256" key="2">
    <source>
        <dbReference type="SAM" id="Phobius"/>
    </source>
</evidence>
<evidence type="ECO:0000256" key="1">
    <source>
        <dbReference type="SAM" id="MobiDB-lite"/>
    </source>
</evidence>
<feature type="region of interest" description="Disordered" evidence="1">
    <location>
        <begin position="58"/>
        <end position="78"/>
    </location>
</feature>
<sequence length="78" mass="8473">MRIARPFLITAVIVPFVMPGFDLQGRGLLLEIVVGALLGLAAHVLGLRDADRAARQSLPALEAPRPSRRQRGMGAFFH</sequence>
<evidence type="ECO:0000313" key="3">
    <source>
        <dbReference type="EMBL" id="MFF3670869.1"/>
    </source>
</evidence>
<keyword evidence="4" id="KW-1185">Reference proteome</keyword>
<evidence type="ECO:0000313" key="4">
    <source>
        <dbReference type="Proteomes" id="UP001602013"/>
    </source>
</evidence>
<dbReference type="EMBL" id="JBIASD010000036">
    <property type="protein sequence ID" value="MFF3670869.1"/>
    <property type="molecule type" value="Genomic_DNA"/>
</dbReference>
<dbReference type="Proteomes" id="UP001602013">
    <property type="component" value="Unassembled WGS sequence"/>
</dbReference>
<keyword evidence="2" id="KW-0812">Transmembrane</keyword>